<dbReference type="EMBL" id="JARK01000477">
    <property type="protein sequence ID" value="EYC36605.1"/>
    <property type="molecule type" value="Genomic_DNA"/>
</dbReference>
<keyword evidence="1" id="KW-0812">Transmembrane</keyword>
<dbReference type="OrthoDB" id="5771769at2759"/>
<keyword evidence="1" id="KW-0472">Membrane</keyword>
<evidence type="ECO:0000313" key="2">
    <source>
        <dbReference type="EMBL" id="EYC36605.1"/>
    </source>
</evidence>
<proteinExistence type="predicted"/>
<protein>
    <submittedName>
        <fullName evidence="2">Uncharacterized protein</fullName>
    </submittedName>
</protein>
<feature type="transmembrane region" description="Helical" evidence="1">
    <location>
        <begin position="12"/>
        <end position="30"/>
    </location>
</feature>
<evidence type="ECO:0000313" key="3">
    <source>
        <dbReference type="Proteomes" id="UP000024635"/>
    </source>
</evidence>
<accession>A0A016WAG2</accession>
<comment type="caution">
    <text evidence="2">The sequence shown here is derived from an EMBL/GenBank/DDBJ whole genome shotgun (WGS) entry which is preliminary data.</text>
</comment>
<keyword evidence="3" id="KW-1185">Reference proteome</keyword>
<name>A0A016WAG2_9BILA</name>
<keyword evidence="1" id="KW-1133">Transmembrane helix</keyword>
<gene>
    <name evidence="2" type="primary">Acey_s0877.g2821</name>
    <name evidence="2" type="ORF">Y032_0877g2821</name>
</gene>
<dbReference type="AlphaFoldDB" id="A0A016WAG2"/>
<organism evidence="2 3">
    <name type="scientific">Ancylostoma ceylanicum</name>
    <dbReference type="NCBI Taxonomy" id="53326"/>
    <lineage>
        <taxon>Eukaryota</taxon>
        <taxon>Metazoa</taxon>
        <taxon>Ecdysozoa</taxon>
        <taxon>Nematoda</taxon>
        <taxon>Chromadorea</taxon>
        <taxon>Rhabditida</taxon>
        <taxon>Rhabditina</taxon>
        <taxon>Rhabditomorpha</taxon>
        <taxon>Strongyloidea</taxon>
        <taxon>Ancylostomatidae</taxon>
        <taxon>Ancylostomatinae</taxon>
        <taxon>Ancylostoma</taxon>
    </lineage>
</organism>
<reference evidence="3" key="1">
    <citation type="journal article" date="2015" name="Nat. Genet.">
        <title>The genome and transcriptome of the zoonotic hookworm Ancylostoma ceylanicum identify infection-specific gene families.</title>
        <authorList>
            <person name="Schwarz E.M."/>
            <person name="Hu Y."/>
            <person name="Antoshechkin I."/>
            <person name="Miller M.M."/>
            <person name="Sternberg P.W."/>
            <person name="Aroian R.V."/>
        </authorList>
    </citation>
    <scope>NUCLEOTIDE SEQUENCE</scope>
    <source>
        <strain evidence="3">HY135</strain>
    </source>
</reference>
<dbReference type="Proteomes" id="UP000024635">
    <property type="component" value="Unassembled WGS sequence"/>
</dbReference>
<evidence type="ECO:0000256" key="1">
    <source>
        <dbReference type="SAM" id="Phobius"/>
    </source>
</evidence>
<sequence length="67" mass="8015">MPKFKDERTWKLYYSYFSSLIFCFWLPSLTPKSSANAGDSAILWLIDRREGMMSSRHETLENTHFYI</sequence>